<evidence type="ECO:0000313" key="1">
    <source>
        <dbReference type="EMBL" id="CAL1371786.1"/>
    </source>
</evidence>
<gene>
    <name evidence="1" type="ORF">LTRI10_LOCUS13830</name>
</gene>
<reference evidence="1 2" key="1">
    <citation type="submission" date="2024-04" db="EMBL/GenBank/DDBJ databases">
        <authorList>
            <person name="Fracassetti M."/>
        </authorList>
    </citation>
    <scope>NUCLEOTIDE SEQUENCE [LARGE SCALE GENOMIC DNA]</scope>
</reference>
<dbReference type="EMBL" id="OZ034815">
    <property type="protein sequence ID" value="CAL1371786.1"/>
    <property type="molecule type" value="Genomic_DNA"/>
</dbReference>
<proteinExistence type="predicted"/>
<accession>A0AAV2DDJ4</accession>
<sequence>MEIRYVCSRFSQQPIFLKHSRSFPSLQGVDGALRVKGKDKWDFNKSDLPLPILRRTHCLVPSPSSFSSHNEEGRYEIDLLLPIPCCSSCSNMGYSV</sequence>
<protein>
    <submittedName>
        <fullName evidence="1">Uncharacterized protein</fullName>
    </submittedName>
</protein>
<keyword evidence="2" id="KW-1185">Reference proteome</keyword>
<organism evidence="1 2">
    <name type="scientific">Linum trigynum</name>
    <dbReference type="NCBI Taxonomy" id="586398"/>
    <lineage>
        <taxon>Eukaryota</taxon>
        <taxon>Viridiplantae</taxon>
        <taxon>Streptophyta</taxon>
        <taxon>Embryophyta</taxon>
        <taxon>Tracheophyta</taxon>
        <taxon>Spermatophyta</taxon>
        <taxon>Magnoliopsida</taxon>
        <taxon>eudicotyledons</taxon>
        <taxon>Gunneridae</taxon>
        <taxon>Pentapetalae</taxon>
        <taxon>rosids</taxon>
        <taxon>fabids</taxon>
        <taxon>Malpighiales</taxon>
        <taxon>Linaceae</taxon>
        <taxon>Linum</taxon>
    </lineage>
</organism>
<dbReference type="AlphaFoldDB" id="A0AAV2DDJ4"/>
<name>A0AAV2DDJ4_9ROSI</name>
<evidence type="ECO:0000313" key="2">
    <source>
        <dbReference type="Proteomes" id="UP001497516"/>
    </source>
</evidence>
<dbReference type="Proteomes" id="UP001497516">
    <property type="component" value="Chromosome 2"/>
</dbReference>